<gene>
    <name evidence="1" type="ORF">XBO1_2000017</name>
</gene>
<proteinExistence type="predicted"/>
<protein>
    <submittedName>
        <fullName evidence="1">Uncharacterized protein</fullName>
    </submittedName>
</protein>
<dbReference type="HOGENOM" id="CLU_3159458_0_0_6"/>
<evidence type="ECO:0000313" key="2">
    <source>
        <dbReference type="Proteomes" id="UP000028483"/>
    </source>
</evidence>
<comment type="caution">
    <text evidence="1">The sequence shown here is derived from an EMBL/GenBank/DDBJ whole genome shotgun (WGS) entry which is preliminary data.</text>
</comment>
<dbReference type="Proteomes" id="UP000028483">
    <property type="component" value="Unassembled WGS sequence"/>
</dbReference>
<reference evidence="1" key="1">
    <citation type="submission" date="2013-07" db="EMBL/GenBank/DDBJ databases">
        <title>Sub-species coevolution in mutualistic symbiosis.</title>
        <authorList>
            <person name="Murfin K."/>
            <person name="Klassen J."/>
            <person name="Lee M."/>
            <person name="Forst S."/>
            <person name="Stock P."/>
            <person name="Goodrich-Blair H."/>
        </authorList>
    </citation>
    <scope>NUCLEOTIDE SEQUENCE [LARGE SCALE GENOMIC DNA]</scope>
    <source>
        <strain evidence="1">Oregonense</strain>
    </source>
</reference>
<evidence type="ECO:0000313" key="1">
    <source>
        <dbReference type="EMBL" id="CDH05762.1"/>
    </source>
</evidence>
<dbReference type="EMBL" id="CBSX010000114">
    <property type="protein sequence ID" value="CDH05762.1"/>
    <property type="molecule type" value="Genomic_DNA"/>
</dbReference>
<dbReference type="AlphaFoldDB" id="A0A077NU86"/>
<organism evidence="1 2">
    <name type="scientific">Xenorhabdus bovienii str. oregonense</name>
    <dbReference type="NCBI Taxonomy" id="1398202"/>
    <lineage>
        <taxon>Bacteria</taxon>
        <taxon>Pseudomonadati</taxon>
        <taxon>Pseudomonadota</taxon>
        <taxon>Gammaproteobacteria</taxon>
        <taxon>Enterobacterales</taxon>
        <taxon>Morganellaceae</taxon>
        <taxon>Xenorhabdus</taxon>
    </lineage>
</organism>
<name>A0A077NU86_XENBV</name>
<accession>A0A077NU86</accession>
<sequence length="48" mass="5502">MIEWLEFGCVLIENFSDFLVVILGWVIEFFQALPCHLSSSVLEFVSHG</sequence>